<feature type="region of interest" description="Disordered" evidence="1">
    <location>
        <begin position="51"/>
        <end position="97"/>
    </location>
</feature>
<evidence type="ECO:0000259" key="3">
    <source>
        <dbReference type="Pfam" id="PF20042"/>
    </source>
</evidence>
<dbReference type="Pfam" id="PF20042">
    <property type="entry name" value="DUF6444"/>
    <property type="match status" value="1"/>
</dbReference>
<feature type="compositionally biased region" description="Basic and acidic residues" evidence="1">
    <location>
        <begin position="88"/>
        <end position="97"/>
    </location>
</feature>
<feature type="domain" description="DUF6444" evidence="3">
    <location>
        <begin position="27"/>
        <end position="86"/>
    </location>
</feature>
<proteinExistence type="predicted"/>
<dbReference type="HOGENOM" id="CLU_039294_2_0_7"/>
<dbReference type="EMBL" id="CP001087">
    <property type="protein sequence ID" value="ACN15633.1"/>
    <property type="molecule type" value="Genomic_DNA"/>
</dbReference>
<dbReference type="KEGG" id="dat:HRM2_25390"/>
<keyword evidence="5" id="KW-1185">Reference proteome</keyword>
<evidence type="ECO:0000313" key="4">
    <source>
        <dbReference type="EMBL" id="ACN15633.1"/>
    </source>
</evidence>
<feature type="domain" description="Transposase IS66 central" evidence="2">
    <location>
        <begin position="160"/>
        <end position="436"/>
    </location>
</feature>
<dbReference type="STRING" id="177437.HRM2_25390"/>
<gene>
    <name evidence="4" type="ordered locus">HRM2_25390</name>
</gene>
<dbReference type="InterPro" id="IPR052344">
    <property type="entry name" value="Transposase-related"/>
</dbReference>
<evidence type="ECO:0000256" key="1">
    <source>
        <dbReference type="SAM" id="MobiDB-lite"/>
    </source>
</evidence>
<accession>C0QGY4</accession>
<name>C0QGY4_DESAH</name>
<dbReference type="Proteomes" id="UP000000442">
    <property type="component" value="Chromosome"/>
</dbReference>
<reference evidence="4 5" key="1">
    <citation type="journal article" date="2009" name="Environ. Microbiol.">
        <title>Genome sequence of Desulfobacterium autotrophicum HRM2, a marine sulfate reducer oxidizing organic carbon completely to carbon dioxide.</title>
        <authorList>
            <person name="Strittmatter A.W."/>
            <person name="Liesegang H."/>
            <person name="Rabus R."/>
            <person name="Decker I."/>
            <person name="Amann J."/>
            <person name="Andres S."/>
            <person name="Henne A."/>
            <person name="Fricke W.F."/>
            <person name="Martinez-Arias R."/>
            <person name="Bartels D."/>
            <person name="Goesmann A."/>
            <person name="Krause L."/>
            <person name="Puehler A."/>
            <person name="Klenk H.P."/>
            <person name="Richter M."/>
            <person name="Schuler M."/>
            <person name="Gloeckner F.O."/>
            <person name="Meyerdierks A."/>
            <person name="Gottschalk G."/>
            <person name="Amann R."/>
        </authorList>
    </citation>
    <scope>NUCLEOTIDE SEQUENCE [LARGE SCALE GENOMIC DNA]</scope>
    <source>
        <strain evidence="5">ATCC 43914 / DSM 3382 / HRM2</strain>
    </source>
</reference>
<feature type="compositionally biased region" description="Basic residues" evidence="1">
    <location>
        <begin position="369"/>
        <end position="378"/>
    </location>
</feature>
<dbReference type="InterPro" id="IPR045618">
    <property type="entry name" value="DUF6444"/>
</dbReference>
<feature type="region of interest" description="Disordered" evidence="1">
    <location>
        <begin position="357"/>
        <end position="378"/>
    </location>
</feature>
<dbReference type="InterPro" id="IPR004291">
    <property type="entry name" value="Transposase_IS66_central"/>
</dbReference>
<organism evidence="4 5">
    <name type="scientific">Desulforapulum autotrophicum (strain ATCC 43914 / DSM 3382 / VKM B-1955 / HRM2)</name>
    <name type="common">Desulfobacterium autotrophicum</name>
    <dbReference type="NCBI Taxonomy" id="177437"/>
    <lineage>
        <taxon>Bacteria</taxon>
        <taxon>Pseudomonadati</taxon>
        <taxon>Thermodesulfobacteriota</taxon>
        <taxon>Desulfobacteria</taxon>
        <taxon>Desulfobacterales</taxon>
        <taxon>Desulfobacteraceae</taxon>
        <taxon>Desulforapulum</taxon>
    </lineage>
</organism>
<sequence>MGIKVDSIDVDETVKTARKLLEEEQISPALKAALDVLFLLVTLLCNRLGLNSSNSSKPPSSDPNRKKTKREPGVNKPGGQAGHIGSTLERDPNPDFVEPIKVDRATLPEGTYKEIEPVVRQVIDIDISKVVTEYRAQVLEDKNGIRYTAVFPEGVTKAVQYGVSVKAHATFFSQYQLIPYDRVEETFRDQLGIPISKGSIYNFNKEAFIKLEEFDQIVKRRLFQSHLCHADETGININSVRRWLHCTSNALWTYFFPHEKRGKEAMDEIGILPLFKGILCHDHLKPYLKYDCQHSLCNAHHLRELERAWEQDNQTWARDMRDLLKEINIAVDDAGGQLKQADSENYRKKYRDLLETAQGECPPPDENKRKKGQRGRLKRSKSRSLLERLVDYETETLRFMDDSIVPFTNNQGENDLRMTKVQQKISGCFRSEEGAKIFCRVRSYLSTCKKHGMMASEALRILFEGKLPDFCYED</sequence>
<evidence type="ECO:0000313" key="5">
    <source>
        <dbReference type="Proteomes" id="UP000000442"/>
    </source>
</evidence>
<dbReference type="Pfam" id="PF03050">
    <property type="entry name" value="DDE_Tnp_IS66"/>
    <property type="match status" value="1"/>
</dbReference>
<dbReference type="PANTHER" id="PTHR33678">
    <property type="entry name" value="BLL1576 PROTEIN"/>
    <property type="match status" value="1"/>
</dbReference>
<dbReference type="PANTHER" id="PTHR33678:SF1">
    <property type="entry name" value="BLL1576 PROTEIN"/>
    <property type="match status" value="1"/>
</dbReference>
<protein>
    <submittedName>
        <fullName evidence="4">Archae-like transposase</fullName>
    </submittedName>
</protein>
<dbReference type="eggNOG" id="COG4467">
    <property type="taxonomic scope" value="Bacteria"/>
</dbReference>
<dbReference type="AlphaFoldDB" id="C0QGY4"/>
<dbReference type="NCBIfam" id="NF033517">
    <property type="entry name" value="transpos_IS66"/>
    <property type="match status" value="1"/>
</dbReference>
<evidence type="ECO:0000259" key="2">
    <source>
        <dbReference type="Pfam" id="PF03050"/>
    </source>
</evidence>